<dbReference type="GO" id="GO:0000987">
    <property type="term" value="F:cis-regulatory region sequence-specific DNA binding"/>
    <property type="evidence" value="ECO:0007669"/>
    <property type="project" value="InterPro"/>
</dbReference>
<dbReference type="Proteomes" id="UP000230732">
    <property type="component" value="Unassembled WGS sequence"/>
</dbReference>
<dbReference type="PANTHER" id="PTHR38781">
    <property type="entry name" value="ANTITOXIN DINJ-RELATED"/>
    <property type="match status" value="1"/>
</dbReference>
<evidence type="ECO:0000256" key="1">
    <source>
        <dbReference type="ARBA" id="ARBA00010562"/>
    </source>
</evidence>
<dbReference type="GO" id="GO:0044010">
    <property type="term" value="P:single-species biofilm formation"/>
    <property type="evidence" value="ECO:0007669"/>
    <property type="project" value="InterPro"/>
</dbReference>
<reference evidence="4" key="1">
    <citation type="submission" date="2017-09" db="EMBL/GenBank/DDBJ databases">
        <title>Depth-based differentiation of microbial function through sediment-hosted aquifers and enrichment of novel symbionts in the deep terrestrial subsurface.</title>
        <authorList>
            <person name="Probst A.J."/>
            <person name="Ladd B."/>
            <person name="Jarett J.K."/>
            <person name="Geller-Mcgrath D.E."/>
            <person name="Sieber C.M.K."/>
            <person name="Emerson J.B."/>
            <person name="Anantharaman K."/>
            <person name="Thomas B.C."/>
            <person name="Malmstrom R."/>
            <person name="Stieglmeier M."/>
            <person name="Klingl A."/>
            <person name="Woyke T."/>
            <person name="Ryan C.M."/>
            <person name="Banfield J.F."/>
        </authorList>
    </citation>
    <scope>NUCLEOTIDE SEQUENCE [LARGE SCALE GENOMIC DNA]</scope>
</reference>
<name>A0A2M7Q6G7_9BACT</name>
<dbReference type="Gene3D" id="1.10.1220.10">
    <property type="entry name" value="Met repressor-like"/>
    <property type="match status" value="1"/>
</dbReference>
<keyword evidence="2" id="KW-1277">Toxin-antitoxin system</keyword>
<accession>A0A2M7Q6G7</accession>
<dbReference type="AlphaFoldDB" id="A0A2M7Q6G7"/>
<dbReference type="GO" id="GO:0015643">
    <property type="term" value="F:toxic substance binding"/>
    <property type="evidence" value="ECO:0007669"/>
    <property type="project" value="InterPro"/>
</dbReference>
<protein>
    <submittedName>
        <fullName evidence="3">Type II toxin-antitoxin system antitoxin, RelB/DinJ family</fullName>
    </submittedName>
</protein>
<sequence>MCYNIFMTTKTSFVRARIEPSVKKKAETVLHKIGISPSEAINVFYRRIATDKGIPFSLNVPNAETRKAIANAKSGENLKSYSSAEAMFTDILGKNWRAHV</sequence>
<dbReference type="GO" id="GO:0006355">
    <property type="term" value="P:regulation of DNA-templated transcription"/>
    <property type="evidence" value="ECO:0007669"/>
    <property type="project" value="InterPro"/>
</dbReference>
<proteinExistence type="inferred from homology"/>
<evidence type="ECO:0000313" key="3">
    <source>
        <dbReference type="EMBL" id="PIY58554.1"/>
    </source>
</evidence>
<gene>
    <name evidence="3" type="ORF">COY98_01395</name>
</gene>
<dbReference type="PIRSF" id="PIRSF003108">
    <property type="entry name" value="DinJ"/>
    <property type="match status" value="1"/>
</dbReference>
<dbReference type="InterPro" id="IPR026262">
    <property type="entry name" value="DinJ"/>
</dbReference>
<dbReference type="PANTHER" id="PTHR38781:SF1">
    <property type="entry name" value="ANTITOXIN DINJ-RELATED"/>
    <property type="match status" value="1"/>
</dbReference>
<dbReference type="NCBIfam" id="TIGR02384">
    <property type="entry name" value="RelB_DinJ"/>
    <property type="match status" value="1"/>
</dbReference>
<dbReference type="InterPro" id="IPR007337">
    <property type="entry name" value="RelB/DinJ"/>
</dbReference>
<evidence type="ECO:0000256" key="2">
    <source>
        <dbReference type="ARBA" id="ARBA00022649"/>
    </source>
</evidence>
<dbReference type="EMBL" id="PFKX01000030">
    <property type="protein sequence ID" value="PIY58554.1"/>
    <property type="molecule type" value="Genomic_DNA"/>
</dbReference>
<organism evidence="3 4">
    <name type="scientific">Candidatus Yonathbacteria bacterium CG_4_10_14_0_8_um_filter_43_17</name>
    <dbReference type="NCBI Taxonomy" id="1975099"/>
    <lineage>
        <taxon>Bacteria</taxon>
        <taxon>Candidatus Yonathiibacteriota</taxon>
    </lineage>
</organism>
<dbReference type="Pfam" id="PF04221">
    <property type="entry name" value="RelB"/>
    <property type="match status" value="1"/>
</dbReference>
<evidence type="ECO:0000313" key="4">
    <source>
        <dbReference type="Proteomes" id="UP000230732"/>
    </source>
</evidence>
<comment type="caution">
    <text evidence="3">The sequence shown here is derived from an EMBL/GenBank/DDBJ whole genome shotgun (WGS) entry which is preliminary data.</text>
</comment>
<comment type="similarity">
    <text evidence="1">Belongs to the RelB/DinJ antitoxin family.</text>
</comment>
<dbReference type="InterPro" id="IPR013321">
    <property type="entry name" value="Arc_rbn_hlx_hlx"/>
</dbReference>
<dbReference type="GO" id="GO:0006351">
    <property type="term" value="P:DNA-templated transcription"/>
    <property type="evidence" value="ECO:0007669"/>
    <property type="project" value="TreeGrafter"/>
</dbReference>